<evidence type="ECO:0000256" key="5">
    <source>
        <dbReference type="SAM" id="Coils"/>
    </source>
</evidence>
<dbReference type="AlphaFoldDB" id="A0A2N5VY31"/>
<feature type="domain" description="RING-type" evidence="6">
    <location>
        <begin position="37"/>
        <end position="76"/>
    </location>
</feature>
<dbReference type="InterPro" id="IPR000433">
    <property type="entry name" value="Znf_ZZ"/>
</dbReference>
<dbReference type="GO" id="GO:0004842">
    <property type="term" value="F:ubiquitin-protein transferase activity"/>
    <property type="evidence" value="ECO:0007669"/>
    <property type="project" value="InterPro"/>
</dbReference>
<dbReference type="EMBL" id="PGCJ01000806">
    <property type="protein sequence ID" value="PLW19870.1"/>
    <property type="molecule type" value="Genomic_DNA"/>
</dbReference>
<dbReference type="Proteomes" id="UP000235388">
    <property type="component" value="Unassembled WGS sequence"/>
</dbReference>
<keyword evidence="10" id="KW-1185">Reference proteome</keyword>
<evidence type="ECO:0000313" key="9">
    <source>
        <dbReference type="EMBL" id="PLW54899.1"/>
    </source>
</evidence>
<keyword evidence="3" id="KW-0862">Zinc</keyword>
<evidence type="ECO:0000313" key="10">
    <source>
        <dbReference type="Proteomes" id="UP000235388"/>
    </source>
</evidence>
<dbReference type="OrthoDB" id="661148at2759"/>
<evidence type="ECO:0000313" key="8">
    <source>
        <dbReference type="EMBL" id="PLW19870.1"/>
    </source>
</evidence>
<dbReference type="Pfam" id="PF13923">
    <property type="entry name" value="zf-C3HC4_2"/>
    <property type="match status" value="1"/>
</dbReference>
<dbReference type="PANTHER" id="PTHR15090">
    <property type="entry name" value="SEQUESTOSOME 1-RELATED"/>
    <property type="match status" value="1"/>
</dbReference>
<name>A0A2N5VY31_9BASI</name>
<dbReference type="InterPro" id="IPR003613">
    <property type="entry name" value="Ubox_domain"/>
</dbReference>
<evidence type="ECO:0000259" key="6">
    <source>
        <dbReference type="PROSITE" id="PS50089"/>
    </source>
</evidence>
<reference evidence="9 10" key="1">
    <citation type="submission" date="2017-11" db="EMBL/GenBank/DDBJ databases">
        <title>De novo assembly and phasing of dikaryotic genomes from two isolates of Puccinia coronata f. sp. avenae, the causal agent of oat crown rust.</title>
        <authorList>
            <person name="Miller M.E."/>
            <person name="Zhang Y."/>
            <person name="Omidvar V."/>
            <person name="Sperschneider J."/>
            <person name="Schwessinger B."/>
            <person name="Raley C."/>
            <person name="Palmer J.M."/>
            <person name="Garnica D."/>
            <person name="Upadhyaya N."/>
            <person name="Rathjen J."/>
            <person name="Taylor J.M."/>
            <person name="Park R.F."/>
            <person name="Dodds P.N."/>
            <person name="Hirsch C.D."/>
            <person name="Kianian S.F."/>
            <person name="Figueroa M."/>
        </authorList>
    </citation>
    <scope>NUCLEOTIDE SEQUENCE [LARGE SCALE GENOMIC DNA]</scope>
    <source>
        <strain evidence="9">12NC29</strain>
    </source>
</reference>
<dbReference type="SUPFAM" id="SSF57850">
    <property type="entry name" value="RING/U-box"/>
    <property type="match status" value="3"/>
</dbReference>
<feature type="coiled-coil region" evidence="5">
    <location>
        <begin position="165"/>
        <end position="199"/>
    </location>
</feature>
<evidence type="ECO:0000259" key="7">
    <source>
        <dbReference type="PROSITE" id="PS50135"/>
    </source>
</evidence>
<dbReference type="GO" id="GO:0008270">
    <property type="term" value="F:zinc ion binding"/>
    <property type="evidence" value="ECO:0007669"/>
    <property type="project" value="UniProtKB-KW"/>
</dbReference>
<dbReference type="GO" id="GO:0007032">
    <property type="term" value="P:endosome organization"/>
    <property type="evidence" value="ECO:0007669"/>
    <property type="project" value="TreeGrafter"/>
</dbReference>
<dbReference type="SMART" id="SM00291">
    <property type="entry name" value="ZnF_ZZ"/>
    <property type="match status" value="2"/>
</dbReference>
<dbReference type="InterPro" id="IPR013083">
    <property type="entry name" value="Znf_RING/FYVE/PHD"/>
</dbReference>
<dbReference type="GO" id="GO:0016235">
    <property type="term" value="C:aggresome"/>
    <property type="evidence" value="ECO:0007669"/>
    <property type="project" value="TreeGrafter"/>
</dbReference>
<dbReference type="EMBL" id="PGCJ01000039">
    <property type="protein sequence ID" value="PLW54899.1"/>
    <property type="molecule type" value="Genomic_DNA"/>
</dbReference>
<dbReference type="InterPro" id="IPR001841">
    <property type="entry name" value="Znf_RING"/>
</dbReference>
<evidence type="ECO:0008006" key="11">
    <source>
        <dbReference type="Google" id="ProtNLM"/>
    </source>
</evidence>
<dbReference type="GO" id="GO:0035973">
    <property type="term" value="P:aggrephagy"/>
    <property type="evidence" value="ECO:0007669"/>
    <property type="project" value="TreeGrafter"/>
</dbReference>
<protein>
    <recommendedName>
        <fullName evidence="11">RING-type domain-containing protein</fullName>
    </recommendedName>
</protein>
<keyword evidence="2 4" id="KW-0863">Zinc-finger</keyword>
<organism evidence="9 10">
    <name type="scientific">Puccinia coronata f. sp. avenae</name>
    <dbReference type="NCBI Taxonomy" id="200324"/>
    <lineage>
        <taxon>Eukaryota</taxon>
        <taxon>Fungi</taxon>
        <taxon>Dikarya</taxon>
        <taxon>Basidiomycota</taxon>
        <taxon>Pucciniomycotina</taxon>
        <taxon>Pucciniomycetes</taxon>
        <taxon>Pucciniales</taxon>
        <taxon>Pucciniaceae</taxon>
        <taxon>Puccinia</taxon>
    </lineage>
</organism>
<dbReference type="SMART" id="SM00184">
    <property type="entry name" value="RING"/>
    <property type="match status" value="1"/>
</dbReference>
<dbReference type="PROSITE" id="PS00518">
    <property type="entry name" value="ZF_RING_1"/>
    <property type="match status" value="1"/>
</dbReference>
<dbReference type="SMART" id="SM00504">
    <property type="entry name" value="Ubox"/>
    <property type="match status" value="1"/>
</dbReference>
<dbReference type="GO" id="GO:0005080">
    <property type="term" value="F:protein kinase C binding"/>
    <property type="evidence" value="ECO:0007669"/>
    <property type="project" value="TreeGrafter"/>
</dbReference>
<keyword evidence="5" id="KW-0175">Coiled coil</keyword>
<dbReference type="PROSITE" id="PS50135">
    <property type="entry name" value="ZF_ZZ_2"/>
    <property type="match status" value="1"/>
</dbReference>
<evidence type="ECO:0000256" key="4">
    <source>
        <dbReference type="PROSITE-ProRule" id="PRU00228"/>
    </source>
</evidence>
<feature type="domain" description="ZZ-type" evidence="7">
    <location>
        <begin position="218"/>
        <end position="270"/>
    </location>
</feature>
<dbReference type="InterPro" id="IPR043145">
    <property type="entry name" value="Znf_ZZ_sf"/>
</dbReference>
<comment type="caution">
    <text evidence="9">The sequence shown here is derived from an EMBL/GenBank/DDBJ whole genome shotgun (WGS) entry which is preliminary data.</text>
</comment>
<dbReference type="GO" id="GO:0000423">
    <property type="term" value="P:mitophagy"/>
    <property type="evidence" value="ECO:0007669"/>
    <property type="project" value="TreeGrafter"/>
</dbReference>
<sequence length="395" mass="45199">MSADSSPILIDKDASRFLHQCGYMYRDEQSISKSLLCPICSEPWIQPVVAAGCGHMFCEKCIHTWIRHIPSCPIDRSSLPSNQLTQPPQILKELVDELVVICSLGCGWTGRRDSWKRHLETQCPEAKRDEQTIPSALLTEKIDPVEPVNEEDTFKERWKKLAREMHVLKKEAKDYISTIERYKDKVSQLQLELRQANELIVVNPPSPSPVSSPSALPLHQATCNFCRSHIQGTRHKCLKCPDLDSCSECFADIGNLHPVHDFVPIHSPSDLDVVCLPEWFIVHPNVRCNHCEQQVIGPRFKCVFCTDYELSEIPELWLLRYRSSFVSSLYGLASPGPSDWSPYDSICQPSKLIALFKIHFLSLTSKRIRQAHRTAEWTHHEIRFNSSFFVITLHS</sequence>
<keyword evidence="1" id="KW-0479">Metal-binding</keyword>
<dbReference type="Gene3D" id="3.30.60.90">
    <property type="match status" value="2"/>
</dbReference>
<dbReference type="InterPro" id="IPR052260">
    <property type="entry name" value="Autophagy_Rcpt_SigReg"/>
</dbReference>
<evidence type="ECO:0000256" key="1">
    <source>
        <dbReference type="ARBA" id="ARBA00022723"/>
    </source>
</evidence>
<accession>A0A2N5VY31</accession>
<dbReference type="InterPro" id="IPR017907">
    <property type="entry name" value="Znf_RING_CS"/>
</dbReference>
<dbReference type="GO" id="GO:0016567">
    <property type="term" value="P:protein ubiquitination"/>
    <property type="evidence" value="ECO:0007669"/>
    <property type="project" value="InterPro"/>
</dbReference>
<dbReference type="GO" id="GO:0044753">
    <property type="term" value="C:amphisome"/>
    <property type="evidence" value="ECO:0007669"/>
    <property type="project" value="TreeGrafter"/>
</dbReference>
<evidence type="ECO:0000256" key="3">
    <source>
        <dbReference type="ARBA" id="ARBA00022833"/>
    </source>
</evidence>
<evidence type="ECO:0000256" key="2">
    <source>
        <dbReference type="ARBA" id="ARBA00022771"/>
    </source>
</evidence>
<dbReference type="GO" id="GO:0070530">
    <property type="term" value="F:K63-linked polyubiquitin modification-dependent protein binding"/>
    <property type="evidence" value="ECO:0007669"/>
    <property type="project" value="TreeGrafter"/>
</dbReference>
<dbReference type="Gene3D" id="3.30.40.10">
    <property type="entry name" value="Zinc/RING finger domain, C3HC4 (zinc finger)"/>
    <property type="match status" value="1"/>
</dbReference>
<gene>
    <name evidence="9" type="ORF">PCANC_05902</name>
    <name evidence="8" type="ORF">PCANC_09245</name>
</gene>
<proteinExistence type="predicted"/>
<dbReference type="PANTHER" id="PTHR15090:SF0">
    <property type="entry name" value="SEQUESTOSOME-1"/>
    <property type="match status" value="1"/>
</dbReference>
<dbReference type="PROSITE" id="PS50089">
    <property type="entry name" value="ZF_RING_2"/>
    <property type="match status" value="1"/>
</dbReference>
<dbReference type="Pfam" id="PF00569">
    <property type="entry name" value="ZZ"/>
    <property type="match status" value="2"/>
</dbReference>
<dbReference type="STRING" id="200324.A0A2N5VY31"/>